<name>A0ABY1QUH4_9SPHN</name>
<evidence type="ECO:0000313" key="3">
    <source>
        <dbReference type="Proteomes" id="UP001157910"/>
    </source>
</evidence>
<feature type="chain" id="PRO_5045109589" description="TrbM protein" evidence="1">
    <location>
        <begin position="25"/>
        <end position="120"/>
    </location>
</feature>
<keyword evidence="3" id="KW-1185">Reference proteome</keyword>
<feature type="signal peptide" evidence="1">
    <location>
        <begin position="1"/>
        <end position="24"/>
    </location>
</feature>
<comment type="caution">
    <text evidence="2">The sequence shown here is derived from an EMBL/GenBank/DDBJ whole genome shotgun (WGS) entry which is preliminary data.</text>
</comment>
<keyword evidence="1" id="KW-0732">Signal</keyword>
<dbReference type="RefSeq" id="WP_257542450.1">
    <property type="nucleotide sequence ID" value="NZ_FXUI01000015.1"/>
</dbReference>
<proteinExistence type="predicted"/>
<dbReference type="Proteomes" id="UP001157910">
    <property type="component" value="Unassembled WGS sequence"/>
</dbReference>
<dbReference type="EMBL" id="FXUI01000015">
    <property type="protein sequence ID" value="SMP80748.1"/>
    <property type="molecule type" value="Genomic_DNA"/>
</dbReference>
<protein>
    <recommendedName>
        <fullName evidence="4">TrbM protein</fullName>
    </recommendedName>
</protein>
<evidence type="ECO:0000256" key="1">
    <source>
        <dbReference type="SAM" id="SignalP"/>
    </source>
</evidence>
<evidence type="ECO:0000313" key="2">
    <source>
        <dbReference type="EMBL" id="SMP80748.1"/>
    </source>
</evidence>
<sequence>MRKLLAVSASVALLATFAPAPALASDFGCQVLLCLSNPGGPTQYQQCVPPISKLWRQLALGKAFPSCTAGGVVKTKVRNKDSSTRRRVEMTYSDGRIVTYSLAGIEQAASSEAMGEVGSQ</sequence>
<organism evidence="2 3">
    <name type="scientific">Novosphingobium panipatense</name>
    <dbReference type="NCBI Taxonomy" id="428991"/>
    <lineage>
        <taxon>Bacteria</taxon>
        <taxon>Pseudomonadati</taxon>
        <taxon>Pseudomonadota</taxon>
        <taxon>Alphaproteobacteria</taxon>
        <taxon>Sphingomonadales</taxon>
        <taxon>Sphingomonadaceae</taxon>
        <taxon>Novosphingobium</taxon>
    </lineage>
</organism>
<reference evidence="2 3" key="1">
    <citation type="submission" date="2017-05" db="EMBL/GenBank/DDBJ databases">
        <authorList>
            <person name="Varghese N."/>
            <person name="Submissions S."/>
        </authorList>
    </citation>
    <scope>NUCLEOTIDE SEQUENCE [LARGE SCALE GENOMIC DNA]</scope>
    <source>
        <strain evidence="2 3">SM16</strain>
    </source>
</reference>
<accession>A0ABY1QUH4</accession>
<evidence type="ECO:0008006" key="4">
    <source>
        <dbReference type="Google" id="ProtNLM"/>
    </source>
</evidence>
<gene>
    <name evidence="2" type="ORF">SAMN06296065_11524</name>
</gene>